<dbReference type="PANTHER" id="PTHR45992">
    <property type="entry name" value="EUKARYOTIC ELONGATION FACTOR 2 KINASE-RELATED"/>
    <property type="match status" value="1"/>
</dbReference>
<evidence type="ECO:0000256" key="3">
    <source>
        <dbReference type="ARBA" id="ARBA00022741"/>
    </source>
</evidence>
<proteinExistence type="predicted"/>
<evidence type="ECO:0000259" key="7">
    <source>
        <dbReference type="PROSITE" id="PS51158"/>
    </source>
</evidence>
<keyword evidence="4" id="KW-0418">Kinase</keyword>
<evidence type="ECO:0000256" key="6">
    <source>
        <dbReference type="SAM" id="MobiDB-lite"/>
    </source>
</evidence>
<dbReference type="InterPro" id="IPR004166">
    <property type="entry name" value="a-kinase_dom"/>
</dbReference>
<keyword evidence="2" id="KW-0808">Transferase</keyword>
<dbReference type="InterPro" id="IPR011009">
    <property type="entry name" value="Kinase-like_dom_sf"/>
</dbReference>
<keyword evidence="1" id="KW-0723">Serine/threonine-protein kinase</keyword>
<reference evidence="8 9" key="1">
    <citation type="journal article" date="2019" name="Nat. Ecol. Evol.">
        <title>Megaphylogeny resolves global patterns of mushroom evolution.</title>
        <authorList>
            <person name="Varga T."/>
            <person name="Krizsan K."/>
            <person name="Foldi C."/>
            <person name="Dima B."/>
            <person name="Sanchez-Garcia M."/>
            <person name="Sanchez-Ramirez S."/>
            <person name="Szollosi G.J."/>
            <person name="Szarkandi J.G."/>
            <person name="Papp V."/>
            <person name="Albert L."/>
            <person name="Andreopoulos W."/>
            <person name="Angelini C."/>
            <person name="Antonin V."/>
            <person name="Barry K.W."/>
            <person name="Bougher N.L."/>
            <person name="Buchanan P."/>
            <person name="Buyck B."/>
            <person name="Bense V."/>
            <person name="Catcheside P."/>
            <person name="Chovatia M."/>
            <person name="Cooper J."/>
            <person name="Damon W."/>
            <person name="Desjardin D."/>
            <person name="Finy P."/>
            <person name="Geml J."/>
            <person name="Haridas S."/>
            <person name="Hughes K."/>
            <person name="Justo A."/>
            <person name="Karasinski D."/>
            <person name="Kautmanova I."/>
            <person name="Kiss B."/>
            <person name="Kocsube S."/>
            <person name="Kotiranta H."/>
            <person name="LaButti K.M."/>
            <person name="Lechner B.E."/>
            <person name="Liimatainen K."/>
            <person name="Lipzen A."/>
            <person name="Lukacs Z."/>
            <person name="Mihaltcheva S."/>
            <person name="Morgado L.N."/>
            <person name="Niskanen T."/>
            <person name="Noordeloos M.E."/>
            <person name="Ohm R.A."/>
            <person name="Ortiz-Santana B."/>
            <person name="Ovrebo C."/>
            <person name="Racz N."/>
            <person name="Riley R."/>
            <person name="Savchenko A."/>
            <person name="Shiryaev A."/>
            <person name="Soop K."/>
            <person name="Spirin V."/>
            <person name="Szebenyi C."/>
            <person name="Tomsovsky M."/>
            <person name="Tulloss R.E."/>
            <person name="Uehling J."/>
            <person name="Grigoriev I.V."/>
            <person name="Vagvolgyi C."/>
            <person name="Papp T."/>
            <person name="Martin F.M."/>
            <person name="Miettinen O."/>
            <person name="Hibbett D.S."/>
            <person name="Nagy L.G."/>
        </authorList>
    </citation>
    <scope>NUCLEOTIDE SEQUENCE [LARGE SCALE GENOMIC DNA]</scope>
    <source>
        <strain evidence="8 9">CBS 962.96</strain>
    </source>
</reference>
<name>A0A4S8M6L0_DENBC</name>
<feature type="region of interest" description="Disordered" evidence="6">
    <location>
        <begin position="121"/>
        <end position="156"/>
    </location>
</feature>
<dbReference type="GO" id="GO:0004674">
    <property type="term" value="F:protein serine/threonine kinase activity"/>
    <property type="evidence" value="ECO:0007669"/>
    <property type="project" value="UniProtKB-KW"/>
</dbReference>
<accession>A0A4S8M6L0</accession>
<keyword evidence="5" id="KW-0067">ATP-binding</keyword>
<evidence type="ECO:0000256" key="1">
    <source>
        <dbReference type="ARBA" id="ARBA00022527"/>
    </source>
</evidence>
<dbReference type="Proteomes" id="UP000297245">
    <property type="component" value="Unassembled WGS sequence"/>
</dbReference>
<dbReference type="GO" id="GO:0005524">
    <property type="term" value="F:ATP binding"/>
    <property type="evidence" value="ECO:0007669"/>
    <property type="project" value="UniProtKB-KW"/>
</dbReference>
<sequence length="156" mass="17949">LWWLLEPKRAQAVDRWSGSMHHPNNSSQKHQTLMAFAHYTYEACQFHRLYVDLQSTPGLKKVGDKRGIPVDFLFDVGTHSNYDYSGHTGPGDFGREGIQRFVDQHQCLTICQSMDLVQLQPESDGEDHTRKKHKANHDMDDSQQDSDDENFDGDDN</sequence>
<keyword evidence="9" id="KW-1185">Reference proteome</keyword>
<keyword evidence="3" id="KW-0547">Nucleotide-binding</keyword>
<evidence type="ECO:0000256" key="2">
    <source>
        <dbReference type="ARBA" id="ARBA00022679"/>
    </source>
</evidence>
<feature type="compositionally biased region" description="Acidic residues" evidence="6">
    <location>
        <begin position="141"/>
        <end position="156"/>
    </location>
</feature>
<dbReference type="OrthoDB" id="2744370at2759"/>
<organism evidence="8 9">
    <name type="scientific">Dendrothele bispora (strain CBS 962.96)</name>
    <dbReference type="NCBI Taxonomy" id="1314807"/>
    <lineage>
        <taxon>Eukaryota</taxon>
        <taxon>Fungi</taxon>
        <taxon>Dikarya</taxon>
        <taxon>Basidiomycota</taxon>
        <taxon>Agaricomycotina</taxon>
        <taxon>Agaricomycetes</taxon>
        <taxon>Agaricomycetidae</taxon>
        <taxon>Agaricales</taxon>
        <taxon>Agaricales incertae sedis</taxon>
        <taxon>Dendrothele</taxon>
    </lineage>
</organism>
<feature type="non-terminal residue" evidence="8">
    <location>
        <position position="1"/>
    </location>
</feature>
<dbReference type="AlphaFoldDB" id="A0A4S8M6L0"/>
<evidence type="ECO:0000313" key="8">
    <source>
        <dbReference type="EMBL" id="THU97403.1"/>
    </source>
</evidence>
<dbReference type="PROSITE" id="PS51158">
    <property type="entry name" value="ALPHA_KINASE"/>
    <property type="match status" value="1"/>
</dbReference>
<feature type="domain" description="Alpha-type protein kinase" evidence="7">
    <location>
        <begin position="1"/>
        <end position="119"/>
    </location>
</feature>
<evidence type="ECO:0000313" key="9">
    <source>
        <dbReference type="Proteomes" id="UP000297245"/>
    </source>
</evidence>
<evidence type="ECO:0000256" key="5">
    <source>
        <dbReference type="ARBA" id="ARBA00022840"/>
    </source>
</evidence>
<dbReference type="EMBL" id="ML179156">
    <property type="protein sequence ID" value="THU97403.1"/>
    <property type="molecule type" value="Genomic_DNA"/>
</dbReference>
<evidence type="ECO:0000256" key="4">
    <source>
        <dbReference type="ARBA" id="ARBA00022777"/>
    </source>
</evidence>
<gene>
    <name evidence="8" type="ORF">K435DRAFT_889034</name>
</gene>
<dbReference type="SUPFAM" id="SSF56112">
    <property type="entry name" value="Protein kinase-like (PK-like)"/>
    <property type="match status" value="1"/>
</dbReference>
<protein>
    <recommendedName>
        <fullName evidence="7">Alpha-type protein kinase domain-containing protein</fullName>
    </recommendedName>
</protein>
<dbReference type="Pfam" id="PF02816">
    <property type="entry name" value="Alpha_kinase"/>
    <property type="match status" value="1"/>
</dbReference>
<dbReference type="Gene3D" id="3.20.200.10">
    <property type="entry name" value="MHCK/EF2 kinase"/>
    <property type="match status" value="1"/>
</dbReference>
<dbReference type="InterPro" id="IPR051852">
    <property type="entry name" value="Alpha-type_PK"/>
</dbReference>